<evidence type="ECO:0000256" key="13">
    <source>
        <dbReference type="ARBA" id="ARBA00083662"/>
    </source>
</evidence>
<evidence type="ECO:0000256" key="3">
    <source>
        <dbReference type="ARBA" id="ARBA00022475"/>
    </source>
</evidence>
<evidence type="ECO:0000256" key="11">
    <source>
        <dbReference type="ARBA" id="ARBA00064863"/>
    </source>
</evidence>
<dbReference type="Ensembl" id="ENSECAT00000010961.4">
    <property type="protein sequence ID" value="ENSECAP00000008518.4"/>
    <property type="gene ID" value="ENSECAG00000010795.4"/>
</dbReference>
<evidence type="ECO:0000313" key="18">
    <source>
        <dbReference type="VGNC" id="VGNC:16685"/>
    </source>
</evidence>
<evidence type="ECO:0000256" key="15">
    <source>
        <dbReference type="SAM" id="SignalP"/>
    </source>
</evidence>
<keyword evidence="3" id="KW-1003">Cell membrane</keyword>
<dbReference type="PaxDb" id="9796-ENSECAP00000008518"/>
<evidence type="ECO:0000256" key="12">
    <source>
        <dbReference type="ARBA" id="ARBA00069493"/>
    </source>
</evidence>
<gene>
    <name evidence="19" type="primary">PTCRA</name>
    <name evidence="18" type="synonym">CNPY3</name>
</gene>
<keyword evidence="7" id="KW-0472">Membrane</keyword>
<evidence type="ECO:0000313" key="16">
    <source>
        <dbReference type="Ensembl" id="ENSECAP00000008518.4"/>
    </source>
</evidence>
<sequence length="375" mass="39185">MARTWLLLLLALGCPALPTDVGRLPKNGMPSSAKSEPGIRTSEPWAAEAERANLTAGHWASPVYVTTLLRLARQGVRGTPFPSLAPPITLLVDGKQQTLVVCLVLDAAPPGLESSIWFSAGNGSELDAFTYGPSLAEDGTWTSLAQLSLPSEELAAWETLVCHTGPGAGDHSRSTQPLQLSGEASSARICLREPLRGTRGQALRLGALRLLLFKLLLFDVLLTCSRLRALPAARGDPARAPGPRDPATPELPAAPRADRPFLPQPLPVGEPSAPAHWLRRSDGGTTGRALTPSTPPALQPRAGRGGSHPPSASGSQEPSLGRGDGLCQPSLGLRLRTPLSIPASSLGAFVCDLPPPADRSILGAGLCLPPQTKAF</sequence>
<accession>F6RHN4</accession>
<evidence type="ECO:0000256" key="4">
    <source>
        <dbReference type="ARBA" id="ARBA00022692"/>
    </source>
</evidence>
<dbReference type="GO" id="GO:0005886">
    <property type="term" value="C:plasma membrane"/>
    <property type="evidence" value="ECO:0007669"/>
    <property type="project" value="UniProtKB-SubCell"/>
</dbReference>
<evidence type="ECO:0000313" key="17">
    <source>
        <dbReference type="Proteomes" id="UP000002281"/>
    </source>
</evidence>
<dbReference type="InterPro" id="IPR027834">
    <property type="entry name" value="PTCRA"/>
</dbReference>
<reference evidence="16" key="3">
    <citation type="submission" date="2025-09" db="UniProtKB">
        <authorList>
            <consortium name="Ensembl"/>
        </authorList>
    </citation>
    <scope>IDENTIFICATION</scope>
    <source>
        <strain evidence="16">Thoroughbred</strain>
    </source>
</reference>
<evidence type="ECO:0000313" key="19">
    <source>
        <dbReference type="VGNC" id="VGNC:56686"/>
    </source>
</evidence>
<comment type="subunit">
    <text evidence="11">Heterodimer with TCRB; disulfide linked. This heterodimer assembles with CD3 proteins into a signaling-competent pre-T-cell receptor complex. Interacts with RHBDD1.</text>
</comment>
<reference evidence="16" key="2">
    <citation type="submission" date="2025-08" db="UniProtKB">
        <authorList>
            <consortium name="Ensembl"/>
        </authorList>
    </citation>
    <scope>IDENTIFICATION</scope>
    <source>
        <strain evidence="16">Thoroughbred</strain>
    </source>
</reference>
<keyword evidence="10" id="KW-0325">Glycoprotein</keyword>
<dbReference type="InterPro" id="IPR036179">
    <property type="entry name" value="Ig-like_dom_sf"/>
</dbReference>
<dbReference type="STRING" id="9796.ENSECAP00000008518"/>
<keyword evidence="4" id="KW-0812">Transmembrane</keyword>
<dbReference type="GeneTree" id="ENSGT00390000007712"/>
<protein>
    <recommendedName>
        <fullName evidence="12">Pre T-cell antigen receptor alpha</fullName>
    </recommendedName>
    <alternativeName>
        <fullName evidence="13">pT-alpha-TCR</fullName>
    </alternativeName>
</protein>
<dbReference type="Bgee" id="ENSECAG00000010795">
    <property type="expression patterns" value="Expressed in blood and 1 other cell type or tissue"/>
</dbReference>
<dbReference type="FunFam" id="2.60.40.10:FF:001091">
    <property type="entry name" value="Pre T-cell antigen receptor alpha"/>
    <property type="match status" value="1"/>
</dbReference>
<evidence type="ECO:0000256" key="2">
    <source>
        <dbReference type="ARBA" id="ARBA00004479"/>
    </source>
</evidence>
<dbReference type="AlphaFoldDB" id="F6RHN4"/>
<evidence type="ECO:0000256" key="7">
    <source>
        <dbReference type="ARBA" id="ARBA00023136"/>
    </source>
</evidence>
<dbReference type="VGNC" id="VGNC:56686">
    <property type="gene designation" value="PTCRA"/>
</dbReference>
<dbReference type="Proteomes" id="UP000002281">
    <property type="component" value="Chromosome 20"/>
</dbReference>
<dbReference type="InterPro" id="IPR013783">
    <property type="entry name" value="Ig-like_fold"/>
</dbReference>
<dbReference type="InParanoid" id="F6RHN4"/>
<name>F6RHN4_HORSE</name>
<evidence type="ECO:0000256" key="8">
    <source>
        <dbReference type="ARBA" id="ARBA00023157"/>
    </source>
</evidence>
<evidence type="ECO:0000256" key="10">
    <source>
        <dbReference type="ARBA" id="ARBA00023180"/>
    </source>
</evidence>
<dbReference type="RefSeq" id="XP_070100673.1">
    <property type="nucleotide sequence ID" value="XM_070244572.1"/>
</dbReference>
<dbReference type="CTD" id="171558"/>
<keyword evidence="6" id="KW-1133">Transmembrane helix</keyword>
<evidence type="ECO:0000256" key="5">
    <source>
        <dbReference type="ARBA" id="ARBA00022729"/>
    </source>
</evidence>
<dbReference type="PANTHER" id="PTHR37866">
    <property type="entry name" value="PRE T-CELL ANTIGEN RECEPTOR ALPHA"/>
    <property type="match status" value="1"/>
</dbReference>
<feature type="signal peptide" evidence="15">
    <location>
        <begin position="1"/>
        <end position="18"/>
    </location>
</feature>
<dbReference type="VGNC" id="VGNC:16685">
    <property type="gene designation" value="CNPY3"/>
</dbReference>
<feature type="region of interest" description="Disordered" evidence="14">
    <location>
        <begin position="233"/>
        <end position="326"/>
    </location>
</feature>
<evidence type="ECO:0000256" key="1">
    <source>
        <dbReference type="ARBA" id="ARBA00004236"/>
    </source>
</evidence>
<keyword evidence="9" id="KW-0675">Receptor</keyword>
<dbReference type="SUPFAM" id="SSF48726">
    <property type="entry name" value="Immunoglobulin"/>
    <property type="match status" value="1"/>
</dbReference>
<dbReference type="HOGENOM" id="CLU_099078_0_0_1"/>
<dbReference type="PANTHER" id="PTHR37866:SF1">
    <property type="entry name" value="PRE T-CELL ANTIGEN RECEPTOR ALPHA"/>
    <property type="match status" value="1"/>
</dbReference>
<comment type="subcellular location">
    <subcellularLocation>
        <location evidence="1">Cell membrane</location>
    </subcellularLocation>
    <subcellularLocation>
        <location evidence="2">Membrane</location>
        <topology evidence="2">Single-pass type I membrane protein</topology>
    </subcellularLocation>
</comment>
<reference evidence="16 17" key="1">
    <citation type="journal article" date="2009" name="Science">
        <title>Genome sequence, comparative analysis, and population genetics of the domestic horse.</title>
        <authorList>
            <consortium name="Broad Institute Genome Sequencing Platform"/>
            <consortium name="Broad Institute Whole Genome Assembly Team"/>
            <person name="Wade C.M."/>
            <person name="Giulotto E."/>
            <person name="Sigurdsson S."/>
            <person name="Zoli M."/>
            <person name="Gnerre S."/>
            <person name="Imsland F."/>
            <person name="Lear T.L."/>
            <person name="Adelson D.L."/>
            <person name="Bailey E."/>
            <person name="Bellone R.R."/>
            <person name="Bloecker H."/>
            <person name="Distl O."/>
            <person name="Edgar R.C."/>
            <person name="Garber M."/>
            <person name="Leeb T."/>
            <person name="Mauceli E."/>
            <person name="MacLeod J.N."/>
            <person name="Penedo M.C.T."/>
            <person name="Raison J.M."/>
            <person name="Sharpe T."/>
            <person name="Vogel J."/>
            <person name="Andersson L."/>
            <person name="Antczak D.F."/>
            <person name="Biagi T."/>
            <person name="Binns M.M."/>
            <person name="Chowdhary B.P."/>
            <person name="Coleman S.J."/>
            <person name="Della Valle G."/>
            <person name="Fryc S."/>
            <person name="Guerin G."/>
            <person name="Hasegawa T."/>
            <person name="Hill E.W."/>
            <person name="Jurka J."/>
            <person name="Kiialainen A."/>
            <person name="Lindgren G."/>
            <person name="Liu J."/>
            <person name="Magnani E."/>
            <person name="Mickelson J.R."/>
            <person name="Murray J."/>
            <person name="Nergadze S.G."/>
            <person name="Onofrio R."/>
            <person name="Pedroni S."/>
            <person name="Piras M.F."/>
            <person name="Raudsepp T."/>
            <person name="Rocchi M."/>
            <person name="Roeed K.H."/>
            <person name="Ryder O.A."/>
            <person name="Searle S."/>
            <person name="Skow L."/>
            <person name="Swinburne J.E."/>
            <person name="Syvaenen A.C."/>
            <person name="Tozaki T."/>
            <person name="Valberg S.J."/>
            <person name="Vaudin M."/>
            <person name="White J.R."/>
            <person name="Zody M.C."/>
            <person name="Lander E.S."/>
            <person name="Lindblad-Toh K."/>
        </authorList>
    </citation>
    <scope>NUCLEOTIDE SEQUENCE [LARGE SCALE GENOMIC DNA]</scope>
    <source>
        <strain evidence="16 17">Thoroughbred</strain>
    </source>
</reference>
<evidence type="ECO:0000256" key="14">
    <source>
        <dbReference type="SAM" id="MobiDB-lite"/>
    </source>
</evidence>
<keyword evidence="5 15" id="KW-0732">Signal</keyword>
<proteinExistence type="predicted"/>
<dbReference type="GeneID" id="100067052"/>
<dbReference type="FunCoup" id="F6RHN4">
    <property type="interactions" value="32"/>
</dbReference>
<feature type="chain" id="PRO_5040397214" description="Pre T-cell antigen receptor alpha" evidence="15">
    <location>
        <begin position="19"/>
        <end position="375"/>
    </location>
</feature>
<dbReference type="GO" id="GO:0070244">
    <property type="term" value="P:negative regulation of thymocyte apoptotic process"/>
    <property type="evidence" value="ECO:0000318"/>
    <property type="project" value="GO_Central"/>
</dbReference>
<evidence type="ECO:0000256" key="6">
    <source>
        <dbReference type="ARBA" id="ARBA00022989"/>
    </source>
</evidence>
<dbReference type="Gene3D" id="2.60.40.10">
    <property type="entry name" value="Immunoglobulins"/>
    <property type="match status" value="1"/>
</dbReference>
<keyword evidence="8" id="KW-1015">Disulfide bond</keyword>
<organism evidence="16 17">
    <name type="scientific">Equus caballus</name>
    <name type="common">Horse</name>
    <dbReference type="NCBI Taxonomy" id="9796"/>
    <lineage>
        <taxon>Eukaryota</taxon>
        <taxon>Metazoa</taxon>
        <taxon>Chordata</taxon>
        <taxon>Craniata</taxon>
        <taxon>Vertebrata</taxon>
        <taxon>Euteleostomi</taxon>
        <taxon>Mammalia</taxon>
        <taxon>Eutheria</taxon>
        <taxon>Laurasiatheria</taxon>
        <taxon>Perissodactyla</taxon>
        <taxon>Equidae</taxon>
        <taxon>Equus</taxon>
    </lineage>
</organism>
<dbReference type="Pfam" id="PF15028">
    <property type="entry name" value="PTCRA"/>
    <property type="match status" value="1"/>
</dbReference>
<evidence type="ECO:0000256" key="9">
    <source>
        <dbReference type="ARBA" id="ARBA00023170"/>
    </source>
</evidence>
<keyword evidence="17" id="KW-1185">Reference proteome</keyword>